<sequence>MSPHSSNDASNIGTGKFGLLSPVSSPRQDLNQSSIYIETAPPPPNSQNPTDFHSHQRTHHYPNSFTPVTQNIPRTDSSPPMLPDRRSLPNRSSDNNIYYQEMDAKPVIDSSFEHNQLDRSSHFHHIPNNNDVPTPQFSNNERESIISRDSESRVRRLGSESDSTSVTRMSVNSLLC</sequence>
<name>A0ACA9R5A9_9GLOM</name>
<proteinExistence type="predicted"/>
<protein>
    <submittedName>
        <fullName evidence="1">13215_t:CDS:1</fullName>
    </submittedName>
</protein>
<comment type="caution">
    <text evidence="1">The sequence shown here is derived from an EMBL/GenBank/DDBJ whole genome shotgun (WGS) entry which is preliminary data.</text>
</comment>
<evidence type="ECO:0000313" key="2">
    <source>
        <dbReference type="Proteomes" id="UP000789920"/>
    </source>
</evidence>
<dbReference type="EMBL" id="CAJVQC010043364">
    <property type="protein sequence ID" value="CAG8777356.1"/>
    <property type="molecule type" value="Genomic_DNA"/>
</dbReference>
<dbReference type="Proteomes" id="UP000789920">
    <property type="component" value="Unassembled WGS sequence"/>
</dbReference>
<gene>
    <name evidence="1" type="ORF">RPERSI_LOCUS17102</name>
</gene>
<keyword evidence="2" id="KW-1185">Reference proteome</keyword>
<organism evidence="1 2">
    <name type="scientific">Racocetra persica</name>
    <dbReference type="NCBI Taxonomy" id="160502"/>
    <lineage>
        <taxon>Eukaryota</taxon>
        <taxon>Fungi</taxon>
        <taxon>Fungi incertae sedis</taxon>
        <taxon>Mucoromycota</taxon>
        <taxon>Glomeromycotina</taxon>
        <taxon>Glomeromycetes</taxon>
        <taxon>Diversisporales</taxon>
        <taxon>Gigasporaceae</taxon>
        <taxon>Racocetra</taxon>
    </lineage>
</organism>
<accession>A0ACA9R5A9</accession>
<evidence type="ECO:0000313" key="1">
    <source>
        <dbReference type="EMBL" id="CAG8777356.1"/>
    </source>
</evidence>
<reference evidence="1" key="1">
    <citation type="submission" date="2021-06" db="EMBL/GenBank/DDBJ databases">
        <authorList>
            <person name="Kallberg Y."/>
            <person name="Tangrot J."/>
            <person name="Rosling A."/>
        </authorList>
    </citation>
    <scope>NUCLEOTIDE SEQUENCE</scope>
    <source>
        <strain evidence="1">MA461A</strain>
    </source>
</reference>